<reference evidence="2 3" key="1">
    <citation type="submission" date="2020-08" db="EMBL/GenBank/DDBJ databases">
        <title>Sequencing the genomes of 1000 actinobacteria strains.</title>
        <authorList>
            <person name="Klenk H.-P."/>
        </authorList>
    </citation>
    <scope>NUCLEOTIDE SEQUENCE [LARGE SCALE GENOMIC DNA]</scope>
    <source>
        <strain evidence="2 3">DSM 45084</strain>
    </source>
</reference>
<feature type="transmembrane region" description="Helical" evidence="1">
    <location>
        <begin position="35"/>
        <end position="58"/>
    </location>
</feature>
<feature type="transmembrane region" description="Helical" evidence="1">
    <location>
        <begin position="65"/>
        <end position="85"/>
    </location>
</feature>
<evidence type="ECO:0000313" key="3">
    <source>
        <dbReference type="Proteomes" id="UP000542674"/>
    </source>
</evidence>
<evidence type="ECO:0000313" key="2">
    <source>
        <dbReference type="EMBL" id="MBB4968717.1"/>
    </source>
</evidence>
<dbReference type="Proteomes" id="UP000542674">
    <property type="component" value="Unassembled WGS sequence"/>
</dbReference>
<dbReference type="EMBL" id="JACHJS010000001">
    <property type="protein sequence ID" value="MBB4968717.1"/>
    <property type="molecule type" value="Genomic_DNA"/>
</dbReference>
<sequence length="120" mass="12583">MVVGALLGVGLGGAWWATREIIASGRVCSTDDWDCLAMALFAIPVSLVVGVVLAWLLLRAVREERALSMAAVGVTITAVLTFMTLWVEVPASGLVAGALGFMIAAPVTARHDVRHTATHD</sequence>
<keyword evidence="3" id="KW-1185">Reference proteome</keyword>
<feature type="transmembrane region" description="Helical" evidence="1">
    <location>
        <begin position="91"/>
        <end position="109"/>
    </location>
</feature>
<accession>A0A7W7WYY2</accession>
<name>A0A7W7WYY2_9PSEU</name>
<organism evidence="2 3">
    <name type="scientific">Saccharothrix violaceirubra</name>
    <dbReference type="NCBI Taxonomy" id="413306"/>
    <lineage>
        <taxon>Bacteria</taxon>
        <taxon>Bacillati</taxon>
        <taxon>Actinomycetota</taxon>
        <taxon>Actinomycetes</taxon>
        <taxon>Pseudonocardiales</taxon>
        <taxon>Pseudonocardiaceae</taxon>
        <taxon>Saccharothrix</taxon>
    </lineage>
</organism>
<dbReference type="AlphaFoldDB" id="A0A7W7WYY2"/>
<evidence type="ECO:0000256" key="1">
    <source>
        <dbReference type="SAM" id="Phobius"/>
    </source>
</evidence>
<proteinExistence type="predicted"/>
<protein>
    <submittedName>
        <fullName evidence="2">Uncharacterized protein</fullName>
    </submittedName>
</protein>
<keyword evidence="1" id="KW-0472">Membrane</keyword>
<keyword evidence="1" id="KW-1133">Transmembrane helix</keyword>
<comment type="caution">
    <text evidence="2">The sequence shown here is derived from an EMBL/GenBank/DDBJ whole genome shotgun (WGS) entry which is preliminary data.</text>
</comment>
<gene>
    <name evidence="2" type="ORF">F4559_006076</name>
</gene>
<dbReference type="RefSeq" id="WP_312865892.1">
    <property type="nucleotide sequence ID" value="NZ_BAABAI010000006.1"/>
</dbReference>
<keyword evidence="1" id="KW-0812">Transmembrane</keyword>